<dbReference type="EMBL" id="PNXY01000004">
    <property type="protein sequence ID" value="PMS32369.1"/>
    <property type="molecule type" value="Genomic_DNA"/>
</dbReference>
<evidence type="ECO:0000313" key="5">
    <source>
        <dbReference type="Proteomes" id="UP000494205"/>
    </source>
</evidence>
<dbReference type="Proteomes" id="UP000494205">
    <property type="component" value="Unassembled WGS sequence"/>
</dbReference>
<dbReference type="InterPro" id="IPR029068">
    <property type="entry name" value="Glyas_Bleomycin-R_OHBP_Dase"/>
</dbReference>
<dbReference type="OrthoDB" id="9806868at2"/>
<dbReference type="Gene3D" id="3.30.720.110">
    <property type="match status" value="1"/>
</dbReference>
<dbReference type="EMBL" id="CADIJZ010000007">
    <property type="protein sequence ID" value="CAB3676929.1"/>
    <property type="molecule type" value="Genomic_DNA"/>
</dbReference>
<gene>
    <name evidence="3" type="ORF">C0Z16_07115</name>
    <name evidence="2" type="ORF">LMG27174_02440</name>
</gene>
<dbReference type="InterPro" id="IPR004360">
    <property type="entry name" value="Glyas_Fos-R_dOase_dom"/>
</dbReference>
<dbReference type="SUPFAM" id="SSF54593">
    <property type="entry name" value="Glyoxalase/Bleomycin resistance protein/Dihydroxybiphenyl dioxygenase"/>
    <property type="match status" value="1"/>
</dbReference>
<organism evidence="2 5">
    <name type="scientific">Paraburkholderia rhynchosiae</name>
    <dbReference type="NCBI Taxonomy" id="487049"/>
    <lineage>
        <taxon>Bacteria</taxon>
        <taxon>Pseudomonadati</taxon>
        <taxon>Pseudomonadota</taxon>
        <taxon>Betaproteobacteria</taxon>
        <taxon>Burkholderiales</taxon>
        <taxon>Burkholderiaceae</taxon>
        <taxon>Paraburkholderia</taxon>
    </lineage>
</organism>
<protein>
    <submittedName>
        <fullName evidence="3">Glyoxalase</fullName>
    </submittedName>
</protein>
<dbReference type="AlphaFoldDB" id="A0A2N7WSG9"/>
<dbReference type="PANTHER" id="PTHR34109:SF1">
    <property type="entry name" value="VOC DOMAIN-CONTAINING PROTEIN"/>
    <property type="match status" value="1"/>
</dbReference>
<evidence type="ECO:0000313" key="2">
    <source>
        <dbReference type="EMBL" id="CAB3676929.1"/>
    </source>
</evidence>
<accession>A0A2N7WSG9</accession>
<dbReference type="PANTHER" id="PTHR34109">
    <property type="entry name" value="BNAUNNG04460D PROTEIN-RELATED"/>
    <property type="match status" value="1"/>
</dbReference>
<feature type="domain" description="VOC" evidence="1">
    <location>
        <begin position="8"/>
        <end position="132"/>
    </location>
</feature>
<evidence type="ECO:0000313" key="4">
    <source>
        <dbReference type="Proteomes" id="UP000235659"/>
    </source>
</evidence>
<proteinExistence type="predicted"/>
<dbReference type="Gene3D" id="3.30.720.120">
    <property type="match status" value="1"/>
</dbReference>
<dbReference type="RefSeq" id="WP_102631468.1">
    <property type="nucleotide sequence ID" value="NZ_CADIJZ010000007.1"/>
</dbReference>
<dbReference type="Proteomes" id="UP000235659">
    <property type="component" value="Unassembled WGS sequence"/>
</dbReference>
<name>A0A2N7WSG9_9BURK</name>
<sequence>MSESLHRPSLGAAVYYQDPFAALEWLERAFGFTRQMVITDDAGQLAHSEMRFGDSYVMISREWSEDSASPASIGGKNTQSVHVQLREGLDEHCARARAAGAIITREPADQFYGDRVYAARDPEGHIWSFGQTVRAVSREEAERASGLKIEGWV</sequence>
<keyword evidence="4" id="KW-1185">Reference proteome</keyword>
<dbReference type="PROSITE" id="PS51819">
    <property type="entry name" value="VOC"/>
    <property type="match status" value="1"/>
</dbReference>
<reference evidence="2 5" key="2">
    <citation type="submission" date="2020-04" db="EMBL/GenBank/DDBJ databases">
        <authorList>
            <person name="De Canck E."/>
        </authorList>
    </citation>
    <scope>NUCLEOTIDE SEQUENCE [LARGE SCALE GENOMIC DNA]</scope>
    <source>
        <strain evidence="2 5">LMG 27174</strain>
    </source>
</reference>
<reference evidence="3 4" key="1">
    <citation type="submission" date="2018-01" db="EMBL/GenBank/DDBJ databases">
        <title>Whole genome analyses suggest that Burkholderia sensu lato contains two further novel genera in the rhizoxinica-symbiotica group Mycetohabitans gen. nov., and Trinickia gen. nov.: implications for the evolution of diazotrophy and nodulation in the Burkholderiaceae.</title>
        <authorList>
            <person name="Estrada-de los Santos P."/>
            <person name="Palmer M."/>
            <person name="Chavez-Ramirez B."/>
            <person name="Beukes C."/>
            <person name="Steenkamp E.T."/>
            <person name="Hirsch A.M."/>
            <person name="Manyaka P."/>
            <person name="Maluk M."/>
            <person name="Lafos M."/>
            <person name="Crook M."/>
            <person name="Gross E."/>
            <person name="Simon M.F."/>
            <person name="Bueno dos Reis Junior F."/>
            <person name="Poole P.S."/>
            <person name="Venter S.N."/>
            <person name="James E.K."/>
        </authorList>
    </citation>
    <scope>NUCLEOTIDE SEQUENCE [LARGE SCALE GENOMIC DNA]</scope>
    <source>
        <strain evidence="3 4">WSM 3937</strain>
    </source>
</reference>
<evidence type="ECO:0000259" key="1">
    <source>
        <dbReference type="PROSITE" id="PS51819"/>
    </source>
</evidence>
<dbReference type="Pfam" id="PF00903">
    <property type="entry name" value="Glyoxalase"/>
    <property type="match status" value="1"/>
</dbReference>
<evidence type="ECO:0000313" key="3">
    <source>
        <dbReference type="EMBL" id="PMS32369.1"/>
    </source>
</evidence>
<dbReference type="InterPro" id="IPR037523">
    <property type="entry name" value="VOC_core"/>
</dbReference>